<dbReference type="Pfam" id="PF00563">
    <property type="entry name" value="EAL"/>
    <property type="match status" value="1"/>
</dbReference>
<dbReference type="SUPFAM" id="SSF141868">
    <property type="entry name" value="EAL domain-like"/>
    <property type="match status" value="1"/>
</dbReference>
<accession>A0A2L1UM86</accession>
<dbReference type="RefSeq" id="WP_104921591.1">
    <property type="nucleotide sequence ID" value="NZ_CP019062.1"/>
</dbReference>
<name>A0A2L1UM86_9GAMM</name>
<dbReference type="PANTHER" id="PTHR33121:SF19">
    <property type="entry name" value="CYCLIC DI-GMP PHOSPHODIESTERASE PA2567"/>
    <property type="match status" value="1"/>
</dbReference>
<dbReference type="InterPro" id="IPR001633">
    <property type="entry name" value="EAL_dom"/>
</dbReference>
<dbReference type="InterPro" id="IPR035919">
    <property type="entry name" value="EAL_sf"/>
</dbReference>
<protein>
    <submittedName>
        <fullName evidence="2">Sensor domain-containing phosphodiesterase</fullName>
    </submittedName>
</protein>
<dbReference type="PROSITE" id="PS50883">
    <property type="entry name" value="EAL"/>
    <property type="match status" value="1"/>
</dbReference>
<dbReference type="GO" id="GO:0071111">
    <property type="term" value="F:cyclic-guanylate-specific phosphodiesterase activity"/>
    <property type="evidence" value="ECO:0007669"/>
    <property type="project" value="InterPro"/>
</dbReference>
<dbReference type="InterPro" id="IPR050706">
    <property type="entry name" value="Cyclic-di-GMP_PDE-like"/>
</dbReference>
<dbReference type="SUPFAM" id="SSF55781">
    <property type="entry name" value="GAF domain-like"/>
    <property type="match status" value="1"/>
</dbReference>
<dbReference type="InterPro" id="IPR003018">
    <property type="entry name" value="GAF"/>
</dbReference>
<dbReference type="SMART" id="SM00065">
    <property type="entry name" value="GAF"/>
    <property type="match status" value="1"/>
</dbReference>
<dbReference type="InterPro" id="IPR043128">
    <property type="entry name" value="Rev_trsase/Diguanyl_cyclase"/>
</dbReference>
<keyword evidence="3" id="KW-1185">Reference proteome</keyword>
<evidence type="ECO:0000313" key="2">
    <source>
        <dbReference type="EMBL" id="AVF34047.1"/>
    </source>
</evidence>
<dbReference type="PANTHER" id="PTHR33121">
    <property type="entry name" value="CYCLIC DI-GMP PHOSPHODIESTERASE PDEF"/>
    <property type="match status" value="1"/>
</dbReference>
<evidence type="ECO:0000259" key="1">
    <source>
        <dbReference type="PROSITE" id="PS50883"/>
    </source>
</evidence>
<proteinExistence type="predicted"/>
<dbReference type="SMART" id="SM00267">
    <property type="entry name" value="GGDEF"/>
    <property type="match status" value="1"/>
</dbReference>
<dbReference type="OrthoDB" id="6597954at2"/>
<dbReference type="AlphaFoldDB" id="A0A2L1UM86"/>
<evidence type="ECO:0000313" key="3">
    <source>
        <dbReference type="Proteomes" id="UP000239197"/>
    </source>
</evidence>
<dbReference type="EMBL" id="CP019062">
    <property type="protein sequence ID" value="AVF34047.1"/>
    <property type="molecule type" value="Genomic_DNA"/>
</dbReference>
<dbReference type="SMART" id="SM00052">
    <property type="entry name" value="EAL"/>
    <property type="match status" value="1"/>
</dbReference>
<gene>
    <name evidence="2" type="ORF">BV494_03445</name>
</gene>
<dbReference type="CDD" id="cd01948">
    <property type="entry name" value="EAL"/>
    <property type="match status" value="1"/>
</dbReference>
<reference evidence="3" key="1">
    <citation type="submission" date="2017-01" db="EMBL/GenBank/DDBJ databases">
        <title>Genome sequence of Rouxiella sp. ERMR1:05.</title>
        <authorList>
            <person name="Kumar R."/>
            <person name="Singh D."/>
            <person name="Kumar S."/>
        </authorList>
    </citation>
    <scope>NUCLEOTIDE SEQUENCE [LARGE SCALE GENOMIC DNA]</scope>
    <source>
        <strain evidence="3">ERMR1:05</strain>
    </source>
</reference>
<dbReference type="KEGG" id="rox:BV494_03445"/>
<sequence length="591" mass="66031">MLTDLGSDESKKRAAIDLLKNHDEVRDDALKEYTRLACLLLKMPICFVSVMDDEKQYIKSAQNVAVTETRLSEAFCVSTLEQGKTFICADTARHPDFRHFQAVTEAPFVRFYAGCPLNTQDGVSVGTLCLLDTQPRTLSAEQVGIFETLAGLVSGFLASWHAVGYIDIVTLLPNRQRMLKDIAVSAQSTFKLVIIDCIDMPFAYEMARSLGMTAVENLLRDMAVQLQTRLQIPAQLYAVAVGRFAWFTTAEEGATLEDIAQRLRGIQARINPEVPLDLDIHIGDSGPCDNTMTPVEILRRAVSALHEAISHEHRFMTFDATLDNRKKNDFSLLTGLRKALQEDNGLYLVYQPKVSLVTGLVTGVEALLRWKHPEHGEVLPGLFIPLVERTSLMRELTAWVIDHAIAQLSLWRDRGISLPVSVNLAASDFSRPDFADELEQKMRDAGLTPALLGVECLETEKMLESPAALHGLEMLKLRGFKISLDDFGSGYSNINYLRQIPMDIIKLDRSIVSNIASDKASRIIVRNVIRLLKQLDYVVLAEGVEDDQTVDILRGLGCDEVQGYVYARPLRPRDFEAWCHAKNHHPAKPSI</sequence>
<dbReference type="Proteomes" id="UP000239197">
    <property type="component" value="Chromosome"/>
</dbReference>
<dbReference type="Gene3D" id="3.30.70.270">
    <property type="match status" value="1"/>
</dbReference>
<dbReference type="InterPro" id="IPR029016">
    <property type="entry name" value="GAF-like_dom_sf"/>
</dbReference>
<organism evidence="2 3">
    <name type="scientific">Rahnella sikkimica</name>
    <dbReference type="NCBI Taxonomy" id="1805933"/>
    <lineage>
        <taxon>Bacteria</taxon>
        <taxon>Pseudomonadati</taxon>
        <taxon>Pseudomonadota</taxon>
        <taxon>Gammaproteobacteria</taxon>
        <taxon>Enterobacterales</taxon>
        <taxon>Yersiniaceae</taxon>
        <taxon>Rahnella</taxon>
    </lineage>
</organism>
<dbReference type="Gene3D" id="3.30.450.40">
    <property type="match status" value="1"/>
</dbReference>
<dbReference type="InterPro" id="IPR000160">
    <property type="entry name" value="GGDEF_dom"/>
</dbReference>
<feature type="domain" description="EAL" evidence="1">
    <location>
        <begin position="329"/>
        <end position="583"/>
    </location>
</feature>
<dbReference type="Gene3D" id="3.20.20.450">
    <property type="entry name" value="EAL domain"/>
    <property type="match status" value="1"/>
</dbReference>
<dbReference type="Pfam" id="PF13185">
    <property type="entry name" value="GAF_2"/>
    <property type="match status" value="1"/>
</dbReference>